<proteinExistence type="predicted"/>
<evidence type="ECO:0000313" key="3">
    <source>
        <dbReference type="Proteomes" id="UP000576480"/>
    </source>
</evidence>
<reference evidence="2 3" key="1">
    <citation type="journal article" date="2020" name="Front. Microbiol.">
        <title>Single-cell genomics of novel Actinobacteria with the Wood-Ljungdahl pathway discovered in a serpentinizing system.</title>
        <authorList>
            <person name="Merino N."/>
            <person name="Kawai M."/>
            <person name="Boyd E.S."/>
            <person name="Colman D.R."/>
            <person name="McGlynn S.E."/>
            <person name="Nealson K.H."/>
            <person name="Kurokawa K."/>
            <person name="Hongoh Y."/>
        </authorList>
    </citation>
    <scope>NUCLEOTIDE SEQUENCE [LARGE SCALE GENOMIC DNA]</scope>
    <source>
        <strain evidence="2 3">S43</strain>
    </source>
</reference>
<dbReference type="GO" id="GO:0006071">
    <property type="term" value="P:glycerol metabolic process"/>
    <property type="evidence" value="ECO:0007669"/>
    <property type="project" value="InterPro"/>
</dbReference>
<dbReference type="Pfam" id="PF13684">
    <property type="entry name" value="FakA-like_C"/>
    <property type="match status" value="1"/>
</dbReference>
<dbReference type="PROSITE" id="PS51480">
    <property type="entry name" value="DHAL"/>
    <property type="match status" value="1"/>
</dbReference>
<dbReference type="Pfam" id="PF02734">
    <property type="entry name" value="Dak2"/>
    <property type="match status" value="1"/>
</dbReference>
<dbReference type="InterPro" id="IPR050270">
    <property type="entry name" value="DegV_domain_contain"/>
</dbReference>
<gene>
    <name evidence="2" type="ORF">HKBW3S43_01116</name>
</gene>
<dbReference type="SMART" id="SM01120">
    <property type="entry name" value="Dak2"/>
    <property type="match status" value="1"/>
</dbReference>
<dbReference type="EMBL" id="BLSB01000082">
    <property type="protein sequence ID" value="GFP35324.1"/>
    <property type="molecule type" value="Genomic_DNA"/>
</dbReference>
<dbReference type="Proteomes" id="UP000576480">
    <property type="component" value="Unassembled WGS sequence"/>
</dbReference>
<dbReference type="PANTHER" id="PTHR33434:SF4">
    <property type="entry name" value="PHOSPHATASE PROTEIN"/>
    <property type="match status" value="1"/>
</dbReference>
<dbReference type="InterPro" id="IPR036117">
    <property type="entry name" value="DhaL_dom_sf"/>
</dbReference>
<name>A0A6V8PTY4_9ACTN</name>
<dbReference type="SUPFAM" id="SSF101473">
    <property type="entry name" value="DhaL-like"/>
    <property type="match status" value="1"/>
</dbReference>
<evidence type="ECO:0000259" key="1">
    <source>
        <dbReference type="PROSITE" id="PS51480"/>
    </source>
</evidence>
<organism evidence="2 3">
    <name type="scientific">Candidatus Hakubella thermalkaliphila</name>
    <dbReference type="NCBI Taxonomy" id="2754717"/>
    <lineage>
        <taxon>Bacteria</taxon>
        <taxon>Bacillati</taxon>
        <taxon>Actinomycetota</taxon>
        <taxon>Actinomycetota incertae sedis</taxon>
        <taxon>Candidatus Hakubellales</taxon>
        <taxon>Candidatus Hakubellaceae</taxon>
        <taxon>Candidatus Hakubella</taxon>
    </lineage>
</organism>
<dbReference type="Pfam" id="PF21645">
    <property type="entry name" value="FakA-like_M"/>
    <property type="match status" value="1"/>
</dbReference>
<sequence>MHFQTKKFLTAEDLVWMFKRGLENLKESEEYVNELNVFPVPDGDTGTNLVLTMQAVVDDIDSLDNLDMRTVAAAISQASLMGARGNSGVILSQIFRGICEVIQDKEAIDSQILGQALDRARDISYKAVMKPVEGTMLTVIKDVAGAASIYSNDSVDLVELLVQLVDEAERSVQETINLLPVLKEAGVVDAGGVGLLAILRGFLDVVRGEKELVRREKVGVLSRVSPTAEDVEESLEYRYCTEFVIKGEKIDLDHLKEEVNRLGDCALVVGSPNTAKVHVHTNEPHVVLSYALKEGSLHNITINNMDDQASERAKKLASKEVKEVKELGVLAVCSGEGLREIFLSLGADGIVNGGQTMNPSTKDILDTVEKVSARSIFILPNNKNIILTAEQAGKVSDKKMVVIPTKSIAQGISAVLSFNQEMDVEENRKSMLEAMERVKSGEITFAIRDSESKIGKITRHDVIGICNGEIRAIGRDLVETSLDLIGSMVGEEDEILTIYKGEGSSDEDTELLADRIKKLYPHLEVELHEGGQPLYPYLFSLE</sequence>
<protein>
    <recommendedName>
        <fullName evidence="1">DhaL domain-containing protein</fullName>
    </recommendedName>
</protein>
<dbReference type="InterPro" id="IPR004007">
    <property type="entry name" value="DhaL_dom"/>
</dbReference>
<accession>A0A6V8PTY4</accession>
<dbReference type="SMART" id="SM01121">
    <property type="entry name" value="Dak1_2"/>
    <property type="match status" value="1"/>
</dbReference>
<dbReference type="Gene3D" id="1.25.40.340">
    <property type="match status" value="1"/>
</dbReference>
<dbReference type="PANTHER" id="PTHR33434">
    <property type="entry name" value="DEGV DOMAIN-CONTAINING PROTEIN DR_1986-RELATED"/>
    <property type="match status" value="1"/>
</dbReference>
<comment type="caution">
    <text evidence="2">The sequence shown here is derived from an EMBL/GenBank/DDBJ whole genome shotgun (WGS) entry which is preliminary data.</text>
</comment>
<dbReference type="NCBIfam" id="TIGR03599">
    <property type="entry name" value="YloV"/>
    <property type="match status" value="1"/>
</dbReference>
<feature type="domain" description="DhaL" evidence="1">
    <location>
        <begin position="12"/>
        <end position="204"/>
    </location>
</feature>
<dbReference type="GO" id="GO:0004371">
    <property type="term" value="F:glycerone kinase activity"/>
    <property type="evidence" value="ECO:0007669"/>
    <property type="project" value="InterPro"/>
</dbReference>
<dbReference type="AlphaFoldDB" id="A0A6V8PTY4"/>
<dbReference type="InterPro" id="IPR033470">
    <property type="entry name" value="FakA-like_C"/>
</dbReference>
<evidence type="ECO:0000313" key="2">
    <source>
        <dbReference type="EMBL" id="GFP35324.1"/>
    </source>
</evidence>
<dbReference type="InterPro" id="IPR048394">
    <property type="entry name" value="FakA-like_M"/>
</dbReference>
<dbReference type="InterPro" id="IPR019986">
    <property type="entry name" value="YloV-like"/>
</dbReference>